<organism evidence="2 3">
    <name type="scientific">Dioszegia hungarica</name>
    <dbReference type="NCBI Taxonomy" id="4972"/>
    <lineage>
        <taxon>Eukaryota</taxon>
        <taxon>Fungi</taxon>
        <taxon>Dikarya</taxon>
        <taxon>Basidiomycota</taxon>
        <taxon>Agaricomycotina</taxon>
        <taxon>Tremellomycetes</taxon>
        <taxon>Tremellales</taxon>
        <taxon>Bulleribasidiaceae</taxon>
        <taxon>Dioszegia</taxon>
    </lineage>
</organism>
<dbReference type="Proteomes" id="UP001164286">
    <property type="component" value="Unassembled WGS sequence"/>
</dbReference>
<proteinExistence type="predicted"/>
<dbReference type="EMBL" id="JAKWFO010000006">
    <property type="protein sequence ID" value="KAI9634741.1"/>
    <property type="molecule type" value="Genomic_DNA"/>
</dbReference>
<protein>
    <submittedName>
        <fullName evidence="2">Uncharacterized protein</fullName>
    </submittedName>
</protein>
<feature type="region of interest" description="Disordered" evidence="1">
    <location>
        <begin position="319"/>
        <end position="372"/>
    </location>
</feature>
<evidence type="ECO:0000313" key="2">
    <source>
        <dbReference type="EMBL" id="KAI9634741.1"/>
    </source>
</evidence>
<gene>
    <name evidence="2" type="ORF">MKK02DRAFT_27902</name>
</gene>
<dbReference type="AlphaFoldDB" id="A0AA38LV24"/>
<accession>A0AA38LV24</accession>
<name>A0AA38LV24_9TREE</name>
<feature type="region of interest" description="Disordered" evidence="1">
    <location>
        <begin position="52"/>
        <end position="83"/>
    </location>
</feature>
<feature type="region of interest" description="Disordered" evidence="1">
    <location>
        <begin position="430"/>
        <end position="456"/>
    </location>
</feature>
<dbReference type="GeneID" id="77726638"/>
<evidence type="ECO:0000256" key="1">
    <source>
        <dbReference type="SAM" id="MobiDB-lite"/>
    </source>
</evidence>
<sequence>MCEERHDGPSAEAAYFFPSFPPCPANHQTKPFAQWQPQGVYLAVRSSSTQHNRDSHGLTFASGQSVDTNAPEASEERAKERKLRQLQKGKLGVRVLKEDCFKIGLPDSGWTEPEGTSRSDYDISLPPFTRLMSATRDFLNSRNEEFQFNRTKRLMDSVRNAFGVRAEIPGQHCKGSGEFGVNYQPPSSLMNRRRKAKLPQQKTLIEQPDAEEETCPLLRDPVTSVRGFMALVRRDAEAGWDIAPALQLASVASAFICFVEHHNAVPELAEAFAKAAQLARSAINSLAEAKMFEDIIGRGTNLNRALWAVYGGQWQGPERGGLELEPASETTPVVEETGSDGGWEVEQIPDLRPSPPNAEDARKSLEPHLQPLDPKSVKMLGYIPFSRRKVISVSPPSSQLSPGEPTFKGQLGRLVTVAAPWTVEERWRARASAVESDDDGEESDEESDGFELEKEKATIDEPKELEIWYEADQFEGDQSCLVGVGLRGRWALMGAEDGPRWWSFKAKDFVLPAFWQS</sequence>
<keyword evidence="3" id="KW-1185">Reference proteome</keyword>
<dbReference type="RefSeq" id="XP_052944518.1">
    <property type="nucleotide sequence ID" value="XM_053087433.1"/>
</dbReference>
<reference evidence="2" key="1">
    <citation type="journal article" date="2022" name="G3 (Bethesda)">
        <title>High quality genome of the basidiomycete yeast Dioszegia hungarica PDD-24b-2 isolated from cloud water.</title>
        <authorList>
            <person name="Jarrige D."/>
            <person name="Haridas S."/>
            <person name="Bleykasten-Grosshans C."/>
            <person name="Joly M."/>
            <person name="Nadalig T."/>
            <person name="Sancelme M."/>
            <person name="Vuilleumier S."/>
            <person name="Grigoriev I.V."/>
            <person name="Amato P."/>
            <person name="Bringel F."/>
        </authorList>
    </citation>
    <scope>NUCLEOTIDE SEQUENCE</scope>
    <source>
        <strain evidence="2">PDD-24b-2</strain>
    </source>
</reference>
<comment type="caution">
    <text evidence="2">The sequence shown here is derived from an EMBL/GenBank/DDBJ whole genome shotgun (WGS) entry which is preliminary data.</text>
</comment>
<feature type="compositionally biased region" description="Acidic residues" evidence="1">
    <location>
        <begin position="435"/>
        <end position="450"/>
    </location>
</feature>
<evidence type="ECO:0000313" key="3">
    <source>
        <dbReference type="Proteomes" id="UP001164286"/>
    </source>
</evidence>